<dbReference type="AlphaFoldDB" id="A0A0F7JY09"/>
<evidence type="ECO:0000313" key="1">
    <source>
        <dbReference type="EMBL" id="AKH21306.1"/>
    </source>
</evidence>
<reference evidence="1 2" key="1">
    <citation type="journal article" date="2015" name="Genome Announc.">
        <title>Complete Genome Sequence of Sedimenticola thiotaurini Strain SIP-G1, a Polyphosphate- and Polyhydroxyalkanoate-Accumulating Sulfur-Oxidizing Gammaproteobacterium Isolated from Salt Marsh Sediments.</title>
        <authorList>
            <person name="Flood B.E."/>
            <person name="Jones D.S."/>
            <person name="Bailey J.V."/>
        </authorList>
    </citation>
    <scope>NUCLEOTIDE SEQUENCE [LARGE SCALE GENOMIC DNA]</scope>
    <source>
        <strain evidence="1 2">SIP-G1</strain>
    </source>
</reference>
<gene>
    <name evidence="1" type="ORF">AAY24_14080</name>
</gene>
<keyword evidence="2" id="KW-1185">Reference proteome</keyword>
<sequence>MRQILILVSLWLLPVISIAGDVEIINATANRVDGNRYHIQVTLRHNDTGWDHYANAWRVFAPDGTLLGERTLYHPHVNEQPFTRGLTLAIPSGISQVEIEAQDLKHGIAKQRFKLQLHP</sequence>
<organism evidence="1 2">
    <name type="scientific">Sedimenticola thiotaurini</name>
    <dbReference type="NCBI Taxonomy" id="1543721"/>
    <lineage>
        <taxon>Bacteria</taxon>
        <taxon>Pseudomonadati</taxon>
        <taxon>Pseudomonadota</taxon>
        <taxon>Gammaproteobacteria</taxon>
        <taxon>Chromatiales</taxon>
        <taxon>Sedimenticolaceae</taxon>
        <taxon>Sedimenticola</taxon>
    </lineage>
</organism>
<proteinExistence type="predicted"/>
<dbReference type="Proteomes" id="UP000034410">
    <property type="component" value="Chromosome"/>
</dbReference>
<name>A0A0F7JY09_9GAMM</name>
<evidence type="ECO:0000313" key="2">
    <source>
        <dbReference type="Proteomes" id="UP000034410"/>
    </source>
</evidence>
<accession>A0A0F7JY09</accession>
<dbReference type="OrthoDB" id="573055at2"/>
<protein>
    <submittedName>
        <fullName evidence="1">Uncharacterized protein</fullName>
    </submittedName>
</protein>
<dbReference type="RefSeq" id="WP_046860235.1">
    <property type="nucleotide sequence ID" value="NZ_CP011412.1"/>
</dbReference>
<dbReference type="EMBL" id="CP011412">
    <property type="protein sequence ID" value="AKH21306.1"/>
    <property type="molecule type" value="Genomic_DNA"/>
</dbReference>
<dbReference type="PATRIC" id="fig|1543721.4.peg.2916"/>
<dbReference type="KEGG" id="seds:AAY24_14080"/>